<keyword evidence="1" id="KW-0732">Signal</keyword>
<proteinExistence type="predicted"/>
<feature type="chain" id="PRO_5014989069" description="Protein CPL1-like domain-containing protein" evidence="1">
    <location>
        <begin position="21"/>
        <end position="152"/>
    </location>
</feature>
<name>A0A2N5S8V0_9BASI</name>
<evidence type="ECO:0000313" key="3">
    <source>
        <dbReference type="EMBL" id="PLW09662.1"/>
    </source>
</evidence>
<dbReference type="AlphaFoldDB" id="A0A2N5S8V0"/>
<accession>A0A2N5S8V0</accession>
<dbReference type="PANTHER" id="PTHR35192">
    <property type="entry name" value="PROTEIN, PUTATIVE-RELATED"/>
    <property type="match status" value="1"/>
</dbReference>
<comment type="caution">
    <text evidence="3">The sequence shown here is derived from an EMBL/GenBank/DDBJ whole genome shotgun (WGS) entry which is preliminary data.</text>
</comment>
<feature type="domain" description="Protein CPL1-like" evidence="2">
    <location>
        <begin position="90"/>
        <end position="138"/>
    </location>
</feature>
<gene>
    <name evidence="3" type="ORF">PCASD_22842</name>
</gene>
<evidence type="ECO:0000259" key="2">
    <source>
        <dbReference type="Pfam" id="PF21671"/>
    </source>
</evidence>
<reference evidence="3 4" key="1">
    <citation type="submission" date="2017-11" db="EMBL/GenBank/DDBJ databases">
        <title>De novo assembly and phasing of dikaryotic genomes from two isolates of Puccinia coronata f. sp. avenae, the causal agent of oat crown rust.</title>
        <authorList>
            <person name="Miller M.E."/>
            <person name="Zhang Y."/>
            <person name="Omidvar V."/>
            <person name="Sperschneider J."/>
            <person name="Schwessinger B."/>
            <person name="Raley C."/>
            <person name="Palmer J.M."/>
            <person name="Garnica D."/>
            <person name="Upadhyaya N."/>
            <person name="Rathjen J."/>
            <person name="Taylor J.M."/>
            <person name="Park R.F."/>
            <person name="Dodds P.N."/>
            <person name="Hirsch C.D."/>
            <person name="Kianian S.F."/>
            <person name="Figueroa M."/>
        </authorList>
    </citation>
    <scope>NUCLEOTIDE SEQUENCE [LARGE SCALE GENOMIC DNA]</scope>
    <source>
        <strain evidence="3">12SD80</strain>
    </source>
</reference>
<evidence type="ECO:0000256" key="1">
    <source>
        <dbReference type="SAM" id="SignalP"/>
    </source>
</evidence>
<dbReference type="PANTHER" id="PTHR35192:SF2">
    <property type="entry name" value="APPLE DOMAIN-CONTAINING PROTEIN"/>
    <property type="match status" value="1"/>
</dbReference>
<dbReference type="Pfam" id="PF21671">
    <property type="entry name" value="CPL1-like"/>
    <property type="match status" value="1"/>
</dbReference>
<dbReference type="Proteomes" id="UP000235392">
    <property type="component" value="Unassembled WGS sequence"/>
</dbReference>
<dbReference type="EMBL" id="PGCI01000997">
    <property type="protein sequence ID" value="PLW09662.1"/>
    <property type="molecule type" value="Genomic_DNA"/>
</dbReference>
<organism evidence="3 4">
    <name type="scientific">Puccinia coronata f. sp. avenae</name>
    <dbReference type="NCBI Taxonomy" id="200324"/>
    <lineage>
        <taxon>Eukaryota</taxon>
        <taxon>Fungi</taxon>
        <taxon>Dikarya</taxon>
        <taxon>Basidiomycota</taxon>
        <taxon>Pucciniomycotina</taxon>
        <taxon>Pucciniomycetes</taxon>
        <taxon>Pucciniales</taxon>
        <taxon>Pucciniaceae</taxon>
        <taxon>Puccinia</taxon>
    </lineage>
</organism>
<feature type="signal peptide" evidence="1">
    <location>
        <begin position="1"/>
        <end position="20"/>
    </location>
</feature>
<sequence>MAHSFFTTFFNSFLLFLILAGSIELRFHDGKAAASQPSASARARANRLLAAKRPNHAKCPQSMTSCPIAPIIVKSKSLQSRLVNKQKITWECLDLEQELTACGRCDNDCMKLSNVENVGCESGKCKIFTCAPGHSAHEEIDSESGLIVARCV</sequence>
<dbReference type="InterPro" id="IPR048661">
    <property type="entry name" value="CPL1-like"/>
</dbReference>
<evidence type="ECO:0000313" key="4">
    <source>
        <dbReference type="Proteomes" id="UP000235392"/>
    </source>
</evidence>
<dbReference type="InterPro" id="IPR038955">
    <property type="entry name" value="PriA/CPL1_fungi"/>
</dbReference>
<protein>
    <recommendedName>
        <fullName evidence="2">Protein CPL1-like domain-containing protein</fullName>
    </recommendedName>
</protein>